<name>A0A6I8N5N6_ORNAN</name>
<dbReference type="Ensembl" id="ENSOANT00000069279.1">
    <property type="protein sequence ID" value="ENSOANP00000036115.1"/>
    <property type="gene ID" value="ENSOANG00000036217.1"/>
</dbReference>
<reference evidence="2" key="2">
    <citation type="submission" date="2025-08" db="UniProtKB">
        <authorList>
            <consortium name="Ensembl"/>
        </authorList>
    </citation>
    <scope>IDENTIFICATION</scope>
    <source>
        <strain evidence="2">Glennie</strain>
    </source>
</reference>
<protein>
    <recommendedName>
        <fullName evidence="4">Enoyl reductase (ER) domain-containing protein</fullName>
    </recommendedName>
</protein>
<dbReference type="AlphaFoldDB" id="A0A6I8N5N6"/>
<evidence type="ECO:0000313" key="3">
    <source>
        <dbReference type="Proteomes" id="UP000002279"/>
    </source>
</evidence>
<dbReference type="SUPFAM" id="SSF50129">
    <property type="entry name" value="GroES-like"/>
    <property type="match status" value="1"/>
</dbReference>
<dbReference type="InterPro" id="IPR042633">
    <property type="entry name" value="CRYZL1"/>
</dbReference>
<evidence type="ECO:0008006" key="4">
    <source>
        <dbReference type="Google" id="ProtNLM"/>
    </source>
</evidence>
<dbReference type="InterPro" id="IPR011032">
    <property type="entry name" value="GroES-like_sf"/>
</dbReference>
<accession>A0A6I8N5N6</accession>
<dbReference type="Bgee" id="ENSOANG00000036217">
    <property type="expression patterns" value="Expressed in liver and 8 other cell types or tissues"/>
</dbReference>
<dbReference type="InParanoid" id="A0A6I8N5N6"/>
<keyword evidence="3" id="KW-1185">Reference proteome</keyword>
<reference evidence="2" key="3">
    <citation type="submission" date="2025-09" db="UniProtKB">
        <authorList>
            <consortium name="Ensembl"/>
        </authorList>
    </citation>
    <scope>IDENTIFICATION</scope>
    <source>
        <strain evidence="2">Glennie</strain>
    </source>
</reference>
<proteinExistence type="predicted"/>
<sequence>MTAAPLPASPKGPGGGGRGASGVGGEEAGAEVTKRGGAGHAGSCSPGGGLAPGGQWARGSALPAGGGAANGSGACAAGGRDLARAVLTRAAAGGEDRLRRRRRRGGGNRSPVTMKGLYVQRASSEDEVKFVYQERKNIPVASDNYVTLQVKACALSWINAELLSEINPEEDFFPVGREIAGIVLEVGNKVSFFQPNDEVVGILPMDSEESGLCEVIRVHEHYLVHKPEKVTWVEAAGTIRDGVRAYTALHYLSHISPGKSVLIMDGASVSIRNTSLKPP</sequence>
<dbReference type="PANTHER" id="PTHR44461">
    <property type="entry name" value="QUINONE OXIDOREDUCTASE-LIKE PROTEIN 1"/>
    <property type="match status" value="1"/>
</dbReference>
<dbReference type="GeneTree" id="ENSGT00390000013113"/>
<feature type="compositionally biased region" description="Gly residues" evidence="1">
    <location>
        <begin position="36"/>
        <end position="52"/>
    </location>
</feature>
<feature type="compositionally biased region" description="Low complexity" evidence="1">
    <location>
        <begin position="1"/>
        <end position="11"/>
    </location>
</feature>
<organism evidence="2 3">
    <name type="scientific">Ornithorhynchus anatinus</name>
    <name type="common">Duckbill platypus</name>
    <dbReference type="NCBI Taxonomy" id="9258"/>
    <lineage>
        <taxon>Eukaryota</taxon>
        <taxon>Metazoa</taxon>
        <taxon>Chordata</taxon>
        <taxon>Craniata</taxon>
        <taxon>Vertebrata</taxon>
        <taxon>Euteleostomi</taxon>
        <taxon>Mammalia</taxon>
        <taxon>Monotremata</taxon>
        <taxon>Ornithorhynchidae</taxon>
        <taxon>Ornithorhynchus</taxon>
    </lineage>
</organism>
<dbReference type="Gene3D" id="3.90.180.10">
    <property type="entry name" value="Medium-chain alcohol dehydrogenases, catalytic domain"/>
    <property type="match status" value="1"/>
</dbReference>
<dbReference type="Proteomes" id="UP000002279">
    <property type="component" value="Chromosome 17"/>
</dbReference>
<feature type="compositionally biased region" description="Gly residues" evidence="1">
    <location>
        <begin position="12"/>
        <end position="27"/>
    </location>
</feature>
<dbReference type="PANTHER" id="PTHR44461:SF1">
    <property type="entry name" value="QUINONE OXIDOREDUCTASE-LIKE PROTEIN 1"/>
    <property type="match status" value="1"/>
</dbReference>
<evidence type="ECO:0000256" key="1">
    <source>
        <dbReference type="SAM" id="MobiDB-lite"/>
    </source>
</evidence>
<feature type="region of interest" description="Disordered" evidence="1">
    <location>
        <begin position="94"/>
        <end position="115"/>
    </location>
</feature>
<reference evidence="2 3" key="1">
    <citation type="journal article" date="2008" name="Nature">
        <title>Genome analysis of the platypus reveals unique signatures of evolution.</title>
        <authorList>
            <person name="Warren W.C."/>
            <person name="Hillier L.W."/>
            <person name="Marshall Graves J.A."/>
            <person name="Birney E."/>
            <person name="Ponting C.P."/>
            <person name="Grutzner F."/>
            <person name="Belov K."/>
            <person name="Miller W."/>
            <person name="Clarke L."/>
            <person name="Chinwalla A.T."/>
            <person name="Yang S.P."/>
            <person name="Heger A."/>
            <person name="Locke D.P."/>
            <person name="Miethke P."/>
            <person name="Waters P.D."/>
            <person name="Veyrunes F."/>
            <person name="Fulton L."/>
            <person name="Fulton B."/>
            <person name="Graves T."/>
            <person name="Wallis J."/>
            <person name="Puente X.S."/>
            <person name="Lopez-Otin C."/>
            <person name="Ordonez G.R."/>
            <person name="Eichler E.E."/>
            <person name="Chen L."/>
            <person name="Cheng Z."/>
            <person name="Deakin J.E."/>
            <person name="Alsop A."/>
            <person name="Thompson K."/>
            <person name="Kirby P."/>
            <person name="Papenfuss A.T."/>
            <person name="Wakefield M.J."/>
            <person name="Olender T."/>
            <person name="Lancet D."/>
            <person name="Huttley G.A."/>
            <person name="Smit A.F."/>
            <person name="Pask A."/>
            <person name="Temple-Smith P."/>
            <person name="Batzer M.A."/>
            <person name="Walker J.A."/>
            <person name="Konkel M.K."/>
            <person name="Harris R.S."/>
            <person name="Whittington C.M."/>
            <person name="Wong E.S."/>
            <person name="Gemmell N.J."/>
            <person name="Buschiazzo E."/>
            <person name="Vargas Jentzsch I.M."/>
            <person name="Merkel A."/>
            <person name="Schmitz J."/>
            <person name="Zemann A."/>
            <person name="Churakov G."/>
            <person name="Kriegs J.O."/>
            <person name="Brosius J."/>
            <person name="Murchison E.P."/>
            <person name="Sachidanandam R."/>
            <person name="Smith C."/>
            <person name="Hannon G.J."/>
            <person name="Tsend-Ayush E."/>
            <person name="McMillan D."/>
            <person name="Attenborough R."/>
            <person name="Rens W."/>
            <person name="Ferguson-Smith M."/>
            <person name="Lefevre C.M."/>
            <person name="Sharp J.A."/>
            <person name="Nicholas K.R."/>
            <person name="Ray D.A."/>
            <person name="Kube M."/>
            <person name="Reinhardt R."/>
            <person name="Pringle T.H."/>
            <person name="Taylor J."/>
            <person name="Jones R.C."/>
            <person name="Nixon B."/>
            <person name="Dacheux J.L."/>
            <person name="Niwa H."/>
            <person name="Sekita Y."/>
            <person name="Huang X."/>
            <person name="Stark A."/>
            <person name="Kheradpour P."/>
            <person name="Kellis M."/>
            <person name="Flicek P."/>
            <person name="Chen Y."/>
            <person name="Webber C."/>
            <person name="Hardison R."/>
            <person name="Nelson J."/>
            <person name="Hallsworth-Pepin K."/>
            <person name="Delehaunty K."/>
            <person name="Markovic C."/>
            <person name="Minx P."/>
            <person name="Feng Y."/>
            <person name="Kremitzki C."/>
            <person name="Mitreva M."/>
            <person name="Glasscock J."/>
            <person name="Wylie T."/>
            <person name="Wohldmann P."/>
            <person name="Thiru P."/>
            <person name="Nhan M.N."/>
            <person name="Pohl C.S."/>
            <person name="Smith S.M."/>
            <person name="Hou S."/>
            <person name="Nefedov M."/>
            <person name="de Jong P.J."/>
            <person name="Renfree M.B."/>
            <person name="Mardis E.R."/>
            <person name="Wilson R.K."/>
        </authorList>
    </citation>
    <scope>NUCLEOTIDE SEQUENCE [LARGE SCALE GENOMIC DNA]</scope>
    <source>
        <strain evidence="2 3">Glennie</strain>
    </source>
</reference>
<evidence type="ECO:0000313" key="2">
    <source>
        <dbReference type="Ensembl" id="ENSOANP00000036115.1"/>
    </source>
</evidence>
<feature type="region of interest" description="Disordered" evidence="1">
    <location>
        <begin position="1"/>
        <end position="56"/>
    </location>
</feature>